<proteinExistence type="inferred from homology"/>
<gene>
    <name evidence="6" type="ORF">C884_00857</name>
</gene>
<accession>M2YBS0</accession>
<sequence length="89" mass="9511">MRQCPAWNGFLAGMVARDLAGERMVTSDAHAGGVTAIAAHLPGAARRRSRTHCVVNLMAVTSKSWWPAVKAMPHGVHDQPDARAVNAQL</sequence>
<dbReference type="GO" id="GO:0003677">
    <property type="term" value="F:DNA binding"/>
    <property type="evidence" value="ECO:0007669"/>
    <property type="project" value="UniProtKB-KW"/>
</dbReference>
<organism evidence="6 7">
    <name type="scientific">Kocuria palustris PEL</name>
    <dbReference type="NCBI Taxonomy" id="1236550"/>
    <lineage>
        <taxon>Bacteria</taxon>
        <taxon>Bacillati</taxon>
        <taxon>Actinomycetota</taxon>
        <taxon>Actinomycetes</taxon>
        <taxon>Micrococcales</taxon>
        <taxon>Micrococcaceae</taxon>
        <taxon>Kocuria</taxon>
    </lineage>
</organism>
<reference evidence="6 7" key="1">
    <citation type="journal article" date="2014" name="Genome Announc.">
        <title>Draft Genome Sequence of Kocuria palustris PEL.</title>
        <authorList>
            <person name="Sharma G."/>
            <person name="Khatri I."/>
            <person name="Subramanian S."/>
        </authorList>
    </citation>
    <scope>NUCLEOTIDE SEQUENCE [LARGE SCALE GENOMIC DNA]</scope>
    <source>
        <strain evidence="6 7">PEL</strain>
    </source>
</reference>
<keyword evidence="5" id="KW-0233">DNA recombination</keyword>
<keyword evidence="3" id="KW-0815">Transposition</keyword>
<evidence type="ECO:0000313" key="7">
    <source>
        <dbReference type="Proteomes" id="UP000009877"/>
    </source>
</evidence>
<protein>
    <submittedName>
        <fullName evidence="6">Transposase</fullName>
    </submittedName>
</protein>
<evidence type="ECO:0000256" key="3">
    <source>
        <dbReference type="ARBA" id="ARBA00022578"/>
    </source>
</evidence>
<dbReference type="EMBL" id="ANHZ02000018">
    <property type="protein sequence ID" value="EME36089.1"/>
    <property type="molecule type" value="Genomic_DNA"/>
</dbReference>
<evidence type="ECO:0000313" key="6">
    <source>
        <dbReference type="EMBL" id="EME36089.1"/>
    </source>
</evidence>
<keyword evidence="4" id="KW-0238">DNA-binding</keyword>
<comment type="caution">
    <text evidence="6">The sequence shown here is derived from an EMBL/GenBank/DDBJ whole genome shotgun (WGS) entry which is preliminary data.</text>
</comment>
<dbReference type="STRING" id="71999.KPaMU14_03855"/>
<evidence type="ECO:0000256" key="5">
    <source>
        <dbReference type="ARBA" id="ARBA00023172"/>
    </source>
</evidence>
<comment type="similarity">
    <text evidence="2">Belongs to the transposase mutator family.</text>
</comment>
<dbReference type="GO" id="GO:0004803">
    <property type="term" value="F:transposase activity"/>
    <property type="evidence" value="ECO:0007669"/>
    <property type="project" value="InterPro"/>
</dbReference>
<evidence type="ECO:0000256" key="2">
    <source>
        <dbReference type="ARBA" id="ARBA00010961"/>
    </source>
</evidence>
<dbReference type="Proteomes" id="UP000009877">
    <property type="component" value="Unassembled WGS sequence"/>
</dbReference>
<dbReference type="GO" id="GO:0006313">
    <property type="term" value="P:DNA transposition"/>
    <property type="evidence" value="ECO:0007669"/>
    <property type="project" value="InterPro"/>
</dbReference>
<name>M2YBS0_9MICC</name>
<dbReference type="InterPro" id="IPR001207">
    <property type="entry name" value="Transposase_mutator"/>
</dbReference>
<dbReference type="Pfam" id="PF00872">
    <property type="entry name" value="Transposase_mut"/>
    <property type="match status" value="1"/>
</dbReference>
<dbReference type="AlphaFoldDB" id="M2YBS0"/>
<comment type="function">
    <text evidence="1">Required for the transposition of the insertion element.</text>
</comment>
<evidence type="ECO:0000256" key="1">
    <source>
        <dbReference type="ARBA" id="ARBA00002190"/>
    </source>
</evidence>
<evidence type="ECO:0000256" key="4">
    <source>
        <dbReference type="ARBA" id="ARBA00023125"/>
    </source>
</evidence>
<keyword evidence="7" id="KW-1185">Reference proteome</keyword>